<evidence type="ECO:0000313" key="3">
    <source>
        <dbReference type="Proteomes" id="UP000641152"/>
    </source>
</evidence>
<dbReference type="InterPro" id="IPR037053">
    <property type="entry name" value="Phage_tail_collar_dom_sf"/>
</dbReference>
<name>A0ABR9DH90_9GAMM</name>
<accession>A0ABR9DH90</accession>
<comment type="caution">
    <text evidence="2">The sequence shown here is derived from an EMBL/GenBank/DDBJ whole genome shotgun (WGS) entry which is preliminary data.</text>
</comment>
<organism evidence="2 3">
    <name type="scientific">Methylomonas fluvii</name>
    <dbReference type="NCBI Taxonomy" id="1854564"/>
    <lineage>
        <taxon>Bacteria</taxon>
        <taxon>Pseudomonadati</taxon>
        <taxon>Pseudomonadota</taxon>
        <taxon>Gammaproteobacteria</taxon>
        <taxon>Methylococcales</taxon>
        <taxon>Methylococcaceae</taxon>
        <taxon>Methylomonas</taxon>
    </lineage>
</organism>
<evidence type="ECO:0000313" key="2">
    <source>
        <dbReference type="EMBL" id="MBD9362472.1"/>
    </source>
</evidence>
<feature type="domain" description="Phage tail collar" evidence="1">
    <location>
        <begin position="6"/>
        <end position="62"/>
    </location>
</feature>
<proteinExistence type="predicted"/>
<keyword evidence="3" id="KW-1185">Reference proteome</keyword>
<dbReference type="RefSeq" id="WP_192395247.1">
    <property type="nucleotide sequence ID" value="NZ_CAJHIU010000003.1"/>
</dbReference>
<dbReference type="Proteomes" id="UP000641152">
    <property type="component" value="Unassembled WGS sequence"/>
</dbReference>
<protein>
    <submittedName>
        <fullName evidence="2">Phage tail protein</fullName>
    </submittedName>
</protein>
<gene>
    <name evidence="2" type="ORF">EBB_18545</name>
</gene>
<dbReference type="Gene3D" id="3.90.1340.10">
    <property type="entry name" value="Phage tail collar domain"/>
    <property type="match status" value="1"/>
</dbReference>
<evidence type="ECO:0000259" key="1">
    <source>
        <dbReference type="Pfam" id="PF07484"/>
    </source>
</evidence>
<dbReference type="EMBL" id="JACXST010000003">
    <property type="protein sequence ID" value="MBD9362472.1"/>
    <property type="molecule type" value="Genomic_DNA"/>
</dbReference>
<sequence length="168" mass="17472">MDPILGEIKLFAINIVPKGWAPCNGTLLPIAQNQALYSLLGTYYGGDGRNTFALPDLRGRVPVATVGEQPGASGGTEIVTLTAAQVPPHTHEINVSTAAGDQTNAIGHHIAAPANNNNLYIAATGASTIALDPATVDTQGGNGNHNNMQPFLTLNYYIATAGVYPQRP</sequence>
<reference evidence="2 3" key="1">
    <citation type="submission" date="2020-09" db="EMBL/GenBank/DDBJ databases">
        <title>Methylomonas albis sp. nov. and Methylomonas fluvii sp. nov.: Two cold-adapted methanotrophs from the River Elbe and an amended description of Methylovulum psychrotolerans strain Eb1.</title>
        <authorList>
            <person name="Bussmann I.K."/>
            <person name="Klings K.-W."/>
            <person name="Warnstedt J."/>
            <person name="Hoppert M."/>
            <person name="Saborowski A."/>
            <person name="Horn F."/>
            <person name="Liebner S."/>
        </authorList>
    </citation>
    <scope>NUCLEOTIDE SEQUENCE [LARGE SCALE GENOMIC DNA]</scope>
    <source>
        <strain evidence="2 3">EbB</strain>
    </source>
</reference>
<dbReference type="InterPro" id="IPR011083">
    <property type="entry name" value="Phage_tail_collar_dom"/>
</dbReference>
<dbReference type="SUPFAM" id="SSF88874">
    <property type="entry name" value="Receptor-binding domain of short tail fibre protein gp12"/>
    <property type="match status" value="1"/>
</dbReference>
<dbReference type="Pfam" id="PF07484">
    <property type="entry name" value="Collar"/>
    <property type="match status" value="1"/>
</dbReference>